<dbReference type="AlphaFoldDB" id="A0A2V4PP49"/>
<organism evidence="1 2">
    <name type="scientific">Streptomyces tateyamensis</name>
    <dbReference type="NCBI Taxonomy" id="565073"/>
    <lineage>
        <taxon>Bacteria</taxon>
        <taxon>Bacillati</taxon>
        <taxon>Actinomycetota</taxon>
        <taxon>Actinomycetes</taxon>
        <taxon>Kitasatosporales</taxon>
        <taxon>Streptomycetaceae</taxon>
        <taxon>Streptomyces</taxon>
    </lineage>
</organism>
<keyword evidence="2" id="KW-1185">Reference proteome</keyword>
<proteinExistence type="predicted"/>
<evidence type="ECO:0000313" key="2">
    <source>
        <dbReference type="Proteomes" id="UP000248039"/>
    </source>
</evidence>
<comment type="caution">
    <text evidence="1">The sequence shown here is derived from an EMBL/GenBank/DDBJ whole genome shotgun (WGS) entry which is preliminary data.</text>
</comment>
<reference evidence="1 2" key="1">
    <citation type="submission" date="2018-03" db="EMBL/GenBank/DDBJ databases">
        <title>Bioinformatic expansion and discovery of thiopeptide antibiotics.</title>
        <authorList>
            <person name="Schwalen C.J."/>
            <person name="Hudson G.A."/>
            <person name="Mitchell D.A."/>
        </authorList>
    </citation>
    <scope>NUCLEOTIDE SEQUENCE [LARGE SCALE GENOMIC DNA]</scope>
    <source>
        <strain evidence="1 2">ATCC 21389</strain>
    </source>
</reference>
<dbReference type="OrthoDB" id="4404538at2"/>
<sequence>MSSTAHTFTCYCCHGEHAGPALSFGAKVPDLWHPQYAEDADSKLTADMCSIKGQAFFIHGLIEIPVRDTGEIFSWGVWSSLSAPNFARAVEHWQDEGRAKEPAYFGWLSTDLPLYGVSTINLKTQVHTRPLGRRPFIELEPTDHPLAVEQREGITTARVAEIADLVLRQGRI</sequence>
<dbReference type="EMBL" id="PYBW01000007">
    <property type="protein sequence ID" value="PYC88073.1"/>
    <property type="molecule type" value="Genomic_DNA"/>
</dbReference>
<dbReference type="Pfam" id="PF09965">
    <property type="entry name" value="DUF2199"/>
    <property type="match status" value="1"/>
</dbReference>
<gene>
    <name evidence="1" type="ORF">C7C46_01600</name>
</gene>
<dbReference type="InterPro" id="IPR018697">
    <property type="entry name" value="DUF2199"/>
</dbReference>
<dbReference type="RefSeq" id="WP_110664795.1">
    <property type="nucleotide sequence ID" value="NZ_PYBW01000007.1"/>
</dbReference>
<dbReference type="Proteomes" id="UP000248039">
    <property type="component" value="Unassembled WGS sequence"/>
</dbReference>
<name>A0A2V4PP49_9ACTN</name>
<accession>A0A2V4PP49</accession>
<protein>
    <submittedName>
        <fullName evidence="1">DUF2199 domain-containing protein</fullName>
    </submittedName>
</protein>
<evidence type="ECO:0000313" key="1">
    <source>
        <dbReference type="EMBL" id="PYC88073.1"/>
    </source>
</evidence>